<dbReference type="AlphaFoldDB" id="A0A1L3ZRI5"/>
<gene>
    <name evidence="3" type="ORF">BSL82_02070</name>
</gene>
<dbReference type="InterPro" id="IPR012495">
    <property type="entry name" value="TadE-like_dom"/>
</dbReference>
<keyword evidence="4" id="KW-1185">Reference proteome</keyword>
<feature type="domain" description="TadE-like" evidence="2">
    <location>
        <begin position="15"/>
        <end position="57"/>
    </location>
</feature>
<keyword evidence="1" id="KW-0812">Transmembrane</keyword>
<name>A0A1L3ZRI5_9SPHN</name>
<dbReference type="Proteomes" id="UP000182063">
    <property type="component" value="Chromosome"/>
</dbReference>
<protein>
    <recommendedName>
        <fullName evidence="2">TadE-like domain-containing protein</fullName>
    </recommendedName>
</protein>
<dbReference type="EMBL" id="CP018221">
    <property type="protein sequence ID" value="API58237.1"/>
    <property type="molecule type" value="Genomic_DNA"/>
</dbReference>
<evidence type="ECO:0000313" key="3">
    <source>
        <dbReference type="EMBL" id="API58237.1"/>
    </source>
</evidence>
<proteinExistence type="predicted"/>
<sequence>MARRSWSRLRIDQRGAAVIELALVLPMVIMFIFGLIEGARAIWTFQTLQETAFKAARCMVIGRTPCESTDDARNYAVAIAGQSNITVPLDGVTAEAAATCDGLGGQGRVQIVMPYEVVIGSFLNMDISNLTVTACMPVPPSS</sequence>
<dbReference type="STRING" id="1921510.BSL82_02070"/>
<accession>A0A1L3ZRI5</accession>
<dbReference type="KEGG" id="sphj:BSL82_02070"/>
<keyword evidence="1" id="KW-1133">Transmembrane helix</keyword>
<organism evidence="3 4">
    <name type="scientific">Tardibacter chloracetimidivorans</name>
    <dbReference type="NCBI Taxonomy" id="1921510"/>
    <lineage>
        <taxon>Bacteria</taxon>
        <taxon>Pseudomonadati</taxon>
        <taxon>Pseudomonadota</taxon>
        <taxon>Alphaproteobacteria</taxon>
        <taxon>Sphingomonadales</taxon>
        <taxon>Sphingomonadaceae</taxon>
        <taxon>Tardibacter</taxon>
    </lineage>
</organism>
<evidence type="ECO:0000259" key="2">
    <source>
        <dbReference type="Pfam" id="PF07811"/>
    </source>
</evidence>
<reference evidence="4" key="1">
    <citation type="submission" date="2016-11" db="EMBL/GenBank/DDBJ databases">
        <title>Complete Genome Sequence of alachlor-degrading Sphingomonas sp. strain JJ-A5.</title>
        <authorList>
            <person name="Lee H."/>
            <person name="Ka J.-O."/>
        </authorList>
    </citation>
    <scope>NUCLEOTIDE SEQUENCE [LARGE SCALE GENOMIC DNA]</scope>
    <source>
        <strain evidence="4">JJ-A5</strain>
    </source>
</reference>
<evidence type="ECO:0000313" key="4">
    <source>
        <dbReference type="Proteomes" id="UP000182063"/>
    </source>
</evidence>
<feature type="transmembrane region" description="Helical" evidence="1">
    <location>
        <begin position="21"/>
        <end position="43"/>
    </location>
</feature>
<dbReference type="Pfam" id="PF07811">
    <property type="entry name" value="TadE"/>
    <property type="match status" value="1"/>
</dbReference>
<keyword evidence="1" id="KW-0472">Membrane</keyword>
<evidence type="ECO:0000256" key="1">
    <source>
        <dbReference type="SAM" id="Phobius"/>
    </source>
</evidence>